<keyword evidence="2" id="KW-1185">Reference proteome</keyword>
<evidence type="ECO:0000313" key="1">
    <source>
        <dbReference type="EMBL" id="CAG8549726.1"/>
    </source>
</evidence>
<name>A0ACA9LW77_9GLOM</name>
<comment type="caution">
    <text evidence="1">The sequence shown here is derived from an EMBL/GenBank/DDBJ whole genome shotgun (WGS) entry which is preliminary data.</text>
</comment>
<sequence length="210" mass="23430">MLKKLPLRETLLNIPNVLTLSRLIVSPFVGYFILNEQYEIALGAFVYAGITDLLDGIIARHYNLKTMVGTVIDPLADKTLITILTVTLAMKDLLPMPIATIILGRDFCLIAATFYYRYVSLPSPKTLSRYFDISIPSAEVRPTLISKVNTALQLALMGTTLSSPVFGWIDVPFLKALQYTVAGTTIWSGISYVISKDAIRILKQPRIKRY</sequence>
<reference evidence="1" key="1">
    <citation type="submission" date="2021-06" db="EMBL/GenBank/DDBJ databases">
        <authorList>
            <person name="Kallberg Y."/>
            <person name="Tangrot J."/>
            <person name="Rosling A."/>
        </authorList>
    </citation>
    <scope>NUCLEOTIDE SEQUENCE</scope>
    <source>
        <strain evidence="1">28 12/20/2015</strain>
    </source>
</reference>
<proteinExistence type="predicted"/>
<protein>
    <submittedName>
        <fullName evidence="1">8505_t:CDS:1</fullName>
    </submittedName>
</protein>
<evidence type="ECO:0000313" key="2">
    <source>
        <dbReference type="Proteomes" id="UP000789366"/>
    </source>
</evidence>
<accession>A0ACA9LW77</accession>
<organism evidence="1 2">
    <name type="scientific">Cetraspora pellucida</name>
    <dbReference type="NCBI Taxonomy" id="1433469"/>
    <lineage>
        <taxon>Eukaryota</taxon>
        <taxon>Fungi</taxon>
        <taxon>Fungi incertae sedis</taxon>
        <taxon>Mucoromycota</taxon>
        <taxon>Glomeromycotina</taxon>
        <taxon>Glomeromycetes</taxon>
        <taxon>Diversisporales</taxon>
        <taxon>Gigasporaceae</taxon>
        <taxon>Cetraspora</taxon>
    </lineage>
</organism>
<dbReference type="EMBL" id="CAJVPW010005080">
    <property type="protein sequence ID" value="CAG8549726.1"/>
    <property type="molecule type" value="Genomic_DNA"/>
</dbReference>
<dbReference type="Proteomes" id="UP000789366">
    <property type="component" value="Unassembled WGS sequence"/>
</dbReference>
<gene>
    <name evidence="1" type="ORF">SPELUC_LOCUS5155</name>
</gene>